<accession>A0ABD5Y4C6</accession>
<sequence length="180" mass="19506">MRETHRNLAFVALGLVLLAAAAVVPVGTVHWHDTSVEQPDYIEGNETGLRSEGYRVVAYENLSERAQDLYVATLENGGEYRVPPSDGADDYDYPTRAEVIERANMSDPGARYPMHVIVERPNGTVDLPPADEERPDATYDAMMTKTSGPPLLAVGRIHQLLLALAGIATLGYGGSKLATL</sequence>
<reference evidence="1 2" key="1">
    <citation type="journal article" date="2019" name="Int. J. Syst. Evol. Microbiol.">
        <title>The Global Catalogue of Microorganisms (GCM) 10K type strain sequencing project: providing services to taxonomists for standard genome sequencing and annotation.</title>
        <authorList>
            <consortium name="The Broad Institute Genomics Platform"/>
            <consortium name="The Broad Institute Genome Sequencing Center for Infectious Disease"/>
            <person name="Wu L."/>
            <person name="Ma J."/>
        </authorList>
    </citation>
    <scope>NUCLEOTIDE SEQUENCE [LARGE SCALE GENOMIC DNA]</scope>
    <source>
        <strain evidence="1 2">XZYJT29</strain>
    </source>
</reference>
<dbReference type="EMBL" id="JBHTAS010000001">
    <property type="protein sequence ID" value="MFC7142087.1"/>
    <property type="molecule type" value="Genomic_DNA"/>
</dbReference>
<dbReference type="AlphaFoldDB" id="A0ABD5Y4C6"/>
<name>A0ABD5Y4C6_9EURY</name>
<organism evidence="1 2">
    <name type="scientific">Halosimplex aquaticum</name>
    <dbReference type="NCBI Taxonomy" id="3026162"/>
    <lineage>
        <taxon>Archaea</taxon>
        <taxon>Methanobacteriati</taxon>
        <taxon>Methanobacteriota</taxon>
        <taxon>Stenosarchaea group</taxon>
        <taxon>Halobacteria</taxon>
        <taxon>Halobacteriales</taxon>
        <taxon>Haloarculaceae</taxon>
        <taxon>Halosimplex</taxon>
    </lineage>
</organism>
<dbReference type="Proteomes" id="UP001596432">
    <property type="component" value="Unassembled WGS sequence"/>
</dbReference>
<evidence type="ECO:0000313" key="1">
    <source>
        <dbReference type="EMBL" id="MFC7142087.1"/>
    </source>
</evidence>
<protein>
    <recommendedName>
        <fullName evidence="3">DUF3592 domain-containing protein</fullName>
    </recommendedName>
</protein>
<gene>
    <name evidence="1" type="ORF">ACFQMA_19905</name>
</gene>
<dbReference type="GeneID" id="78822421"/>
<dbReference type="RefSeq" id="WP_274323161.1">
    <property type="nucleotide sequence ID" value="NZ_CP118158.1"/>
</dbReference>
<proteinExistence type="predicted"/>
<keyword evidence="2" id="KW-1185">Reference proteome</keyword>
<evidence type="ECO:0008006" key="3">
    <source>
        <dbReference type="Google" id="ProtNLM"/>
    </source>
</evidence>
<evidence type="ECO:0000313" key="2">
    <source>
        <dbReference type="Proteomes" id="UP001596432"/>
    </source>
</evidence>
<comment type="caution">
    <text evidence="1">The sequence shown here is derived from an EMBL/GenBank/DDBJ whole genome shotgun (WGS) entry which is preliminary data.</text>
</comment>